<evidence type="ECO:0000313" key="2">
    <source>
        <dbReference type="Proteomes" id="UP000319894"/>
    </source>
</evidence>
<dbReference type="SUPFAM" id="SSF54637">
    <property type="entry name" value="Thioesterase/thiol ester dehydrase-isomerase"/>
    <property type="match status" value="1"/>
</dbReference>
<dbReference type="CDD" id="cd00586">
    <property type="entry name" value="4HBT"/>
    <property type="match status" value="1"/>
</dbReference>
<evidence type="ECO:0000313" key="1">
    <source>
        <dbReference type="EMBL" id="TSD09786.1"/>
    </source>
</evidence>
<dbReference type="Proteomes" id="UP000319894">
    <property type="component" value="Unassembled WGS sequence"/>
</dbReference>
<dbReference type="Gene3D" id="3.10.129.10">
    <property type="entry name" value="Hotdog Thioesterase"/>
    <property type="match status" value="1"/>
</dbReference>
<name>A0A554MXD1_9EURY</name>
<dbReference type="EMBL" id="QMDX01000010">
    <property type="protein sequence ID" value="TSD09786.1"/>
    <property type="molecule type" value="Genomic_DNA"/>
</dbReference>
<organism evidence="1 2">
    <name type="scientific">Haloglomus irregulare</name>
    <dbReference type="NCBI Taxonomy" id="2234134"/>
    <lineage>
        <taxon>Archaea</taxon>
        <taxon>Methanobacteriati</taxon>
        <taxon>Methanobacteriota</taxon>
        <taxon>Stenosarchaea group</taxon>
        <taxon>Halobacteria</taxon>
        <taxon>Halobacteriales</taxon>
        <taxon>Natronomonadaceae</taxon>
        <taxon>Haloglomus</taxon>
    </lineage>
</organism>
<comment type="caution">
    <text evidence="1">The sequence shown here is derived from an EMBL/GenBank/DDBJ whole genome shotgun (WGS) entry which is preliminary data.</text>
</comment>
<protein>
    <submittedName>
        <fullName evidence="1">Acyl-CoA thioesterase</fullName>
    </submittedName>
</protein>
<proteinExistence type="predicted"/>
<gene>
    <name evidence="1" type="ORF">DP107_14100</name>
</gene>
<keyword evidence="2" id="KW-1185">Reference proteome</keyword>
<reference evidence="1 2" key="1">
    <citation type="submission" date="2018-06" db="EMBL/GenBank/DDBJ databases">
        <title>Natronomonas sp. F16-60 a new haloarchaeon isolated from a solar saltern of Isla Cristina, Huelva, Spain.</title>
        <authorList>
            <person name="Duran-Viseras A."/>
            <person name="Sanchez-Porro C."/>
            <person name="Ventosa A."/>
        </authorList>
    </citation>
    <scope>NUCLEOTIDE SEQUENCE [LARGE SCALE GENOMIC DNA]</scope>
    <source>
        <strain evidence="1 2">F16-60</strain>
    </source>
</reference>
<dbReference type="OrthoDB" id="21344at2157"/>
<dbReference type="AlphaFoldDB" id="A0A554MXD1"/>
<dbReference type="RefSeq" id="WP_144262791.1">
    <property type="nucleotide sequence ID" value="NZ_QMDX01000010.1"/>
</dbReference>
<dbReference type="InterPro" id="IPR029069">
    <property type="entry name" value="HotDog_dom_sf"/>
</dbReference>
<dbReference type="InParanoid" id="A0A554MXD1"/>
<sequence>MPCETTVQVTWGDTDAGGLIYFPRFFHFVVVGLNDYFRPADDHLMETLRRDGHTLPAVDATATFERPLRAGGTARVETTVTAGETSLTVEFTVRDEDGQRAASGEVRFVLVDGQFEPTPLPDRVRECVRERGDGTTAGADG</sequence>
<dbReference type="Pfam" id="PF13279">
    <property type="entry name" value="4HBT_2"/>
    <property type="match status" value="1"/>
</dbReference>
<accession>A0A554MXD1</accession>